<evidence type="ECO:0008006" key="2">
    <source>
        <dbReference type="Google" id="ProtNLM"/>
    </source>
</evidence>
<protein>
    <recommendedName>
        <fullName evidence="2">DUF2267 domain-containing protein</fullName>
    </recommendedName>
</protein>
<reference evidence="1" key="1">
    <citation type="journal article" date="2015" name="Nature">
        <title>Complex archaea that bridge the gap between prokaryotes and eukaryotes.</title>
        <authorList>
            <person name="Spang A."/>
            <person name="Saw J.H."/>
            <person name="Jorgensen S.L."/>
            <person name="Zaremba-Niedzwiedzka K."/>
            <person name="Martijn J."/>
            <person name="Lind A.E."/>
            <person name="van Eijk R."/>
            <person name="Schleper C."/>
            <person name="Guy L."/>
            <person name="Ettema T.J."/>
        </authorList>
    </citation>
    <scope>NUCLEOTIDE SEQUENCE</scope>
</reference>
<name>A0A0F9HVW6_9ZZZZ</name>
<accession>A0A0F9HVW6</accession>
<comment type="caution">
    <text evidence="1">The sequence shown here is derived from an EMBL/GenBank/DDBJ whole genome shotgun (WGS) entry which is preliminary data.</text>
</comment>
<dbReference type="InterPro" id="IPR038282">
    <property type="entry name" value="DUF2267_sf"/>
</dbReference>
<sequence length="171" mass="18701">MKDGAIAACSNGARQAQQWVNDLADDLNEGGERHALRLLRSVLHALRDAISLKEAADLSAQSPILVRGIFFEGWQPSATPAWNRTKGDFVARIQNDLRDDPFADTEGAIAAVLRLLDSHISEGEKTWRRLKGEDRLPMVIASVKFTDGVALTAPPERPRDPILAIAPSVSR</sequence>
<evidence type="ECO:0000313" key="1">
    <source>
        <dbReference type="EMBL" id="KKM19337.1"/>
    </source>
</evidence>
<dbReference type="Pfam" id="PF10025">
    <property type="entry name" value="DUF2267"/>
    <property type="match status" value="1"/>
</dbReference>
<gene>
    <name evidence="1" type="ORF">LCGC14_1656680</name>
</gene>
<dbReference type="EMBL" id="LAZR01014012">
    <property type="protein sequence ID" value="KKM19337.1"/>
    <property type="molecule type" value="Genomic_DNA"/>
</dbReference>
<organism evidence="1">
    <name type="scientific">marine sediment metagenome</name>
    <dbReference type="NCBI Taxonomy" id="412755"/>
    <lineage>
        <taxon>unclassified sequences</taxon>
        <taxon>metagenomes</taxon>
        <taxon>ecological metagenomes</taxon>
    </lineage>
</organism>
<dbReference type="AlphaFoldDB" id="A0A0F9HVW6"/>
<dbReference type="Gene3D" id="1.10.490.110">
    <property type="entry name" value="Uncharacterized conserved protein DUF2267"/>
    <property type="match status" value="1"/>
</dbReference>
<proteinExistence type="predicted"/>
<dbReference type="InterPro" id="IPR018727">
    <property type="entry name" value="DUF2267"/>
</dbReference>